<keyword evidence="9" id="KW-1185">Reference proteome</keyword>
<organism evidence="8 9">
    <name type="scientific">Conger conger</name>
    <name type="common">Conger eel</name>
    <name type="synonym">Muraena conger</name>
    <dbReference type="NCBI Taxonomy" id="82655"/>
    <lineage>
        <taxon>Eukaryota</taxon>
        <taxon>Metazoa</taxon>
        <taxon>Chordata</taxon>
        <taxon>Craniata</taxon>
        <taxon>Vertebrata</taxon>
        <taxon>Euteleostomi</taxon>
        <taxon>Actinopterygii</taxon>
        <taxon>Neopterygii</taxon>
        <taxon>Teleostei</taxon>
        <taxon>Anguilliformes</taxon>
        <taxon>Congridae</taxon>
        <taxon>Conger</taxon>
    </lineage>
</organism>
<evidence type="ECO:0000256" key="7">
    <source>
        <dbReference type="SAM" id="MobiDB-lite"/>
    </source>
</evidence>
<dbReference type="GO" id="GO:0000422">
    <property type="term" value="P:autophagy of mitochondrion"/>
    <property type="evidence" value="ECO:0007669"/>
    <property type="project" value="TreeGrafter"/>
</dbReference>
<dbReference type="GO" id="GO:0000045">
    <property type="term" value="P:autophagosome assembly"/>
    <property type="evidence" value="ECO:0007669"/>
    <property type="project" value="TreeGrafter"/>
</dbReference>
<reference evidence="8" key="1">
    <citation type="journal article" date="2023" name="Science">
        <title>Genome structures resolve the early diversification of teleost fishes.</title>
        <authorList>
            <person name="Parey E."/>
            <person name="Louis A."/>
            <person name="Montfort J."/>
            <person name="Bouchez O."/>
            <person name="Roques C."/>
            <person name="Iampietro C."/>
            <person name="Lluch J."/>
            <person name="Castinel A."/>
            <person name="Donnadieu C."/>
            <person name="Desvignes T."/>
            <person name="Floi Bucao C."/>
            <person name="Jouanno E."/>
            <person name="Wen M."/>
            <person name="Mejri S."/>
            <person name="Dirks R."/>
            <person name="Jansen H."/>
            <person name="Henkel C."/>
            <person name="Chen W.J."/>
            <person name="Zahm M."/>
            <person name="Cabau C."/>
            <person name="Klopp C."/>
            <person name="Thompson A.W."/>
            <person name="Robinson-Rechavi M."/>
            <person name="Braasch I."/>
            <person name="Lecointre G."/>
            <person name="Bobe J."/>
            <person name="Postlethwait J.H."/>
            <person name="Berthelot C."/>
            <person name="Roest Crollius H."/>
            <person name="Guiguen Y."/>
        </authorList>
    </citation>
    <scope>NUCLEOTIDE SEQUENCE</scope>
    <source>
        <strain evidence="8">Concon-B</strain>
    </source>
</reference>
<dbReference type="OrthoDB" id="4089664at2759"/>
<dbReference type="Proteomes" id="UP001152803">
    <property type="component" value="Unassembled WGS sequence"/>
</dbReference>
<protein>
    <recommendedName>
        <fullName evidence="2">Ubiquitin-like-conjugating enzyme ATG10</fullName>
    </recommendedName>
    <alternativeName>
        <fullName evidence="6">Autophagy-related protein 10</fullName>
    </alternativeName>
</protein>
<proteinExistence type="inferred from homology"/>
<dbReference type="GO" id="GO:0005829">
    <property type="term" value="C:cytosol"/>
    <property type="evidence" value="ECO:0007669"/>
    <property type="project" value="TreeGrafter"/>
</dbReference>
<gene>
    <name evidence="8" type="ORF">COCON_G00154270</name>
</gene>
<feature type="region of interest" description="Disordered" evidence="7">
    <location>
        <begin position="228"/>
        <end position="259"/>
    </location>
</feature>
<evidence type="ECO:0000256" key="1">
    <source>
        <dbReference type="ARBA" id="ARBA00005696"/>
    </source>
</evidence>
<evidence type="ECO:0000313" key="8">
    <source>
        <dbReference type="EMBL" id="KAJ8262970.1"/>
    </source>
</evidence>
<dbReference type="Gene3D" id="3.30.1460.50">
    <property type="match status" value="1"/>
</dbReference>
<sequence length="259" mass="28674">MTGEGGEGTGALHLDEETFRRACQRFVQHSRTLSDGWSWEEVKGSDEGYMRKTVLVPGRTIAHPPRDAGCGPGEDLDTLGQGEGQDFQDEEEVEEQAVGDEEQATSETTSAIRYEYHVLYSCSYQAPVLYFRASMLDGRPLSLEDMWGNVHPNYRQRLLQGPWDTITQQEHPLLGQPFFVLHPCRTQDLMRPLLAAASAENRSLNYIVSWLSSVGPVVALTIPLTAHSGAECSSGSRGARWAESQSGGLAKETPSYRVR</sequence>
<dbReference type="EMBL" id="JAFJMO010000011">
    <property type="protein sequence ID" value="KAJ8262970.1"/>
    <property type="molecule type" value="Genomic_DNA"/>
</dbReference>
<evidence type="ECO:0000256" key="4">
    <source>
        <dbReference type="ARBA" id="ARBA00022786"/>
    </source>
</evidence>
<evidence type="ECO:0000256" key="6">
    <source>
        <dbReference type="ARBA" id="ARBA00029833"/>
    </source>
</evidence>
<dbReference type="PANTHER" id="PTHR14957">
    <property type="entry name" value="UBIQUITIN-LIKE-CONJUGATING ENZYME ATG10"/>
    <property type="match status" value="1"/>
</dbReference>
<evidence type="ECO:0000256" key="2">
    <source>
        <dbReference type="ARBA" id="ARBA00021099"/>
    </source>
</evidence>
<comment type="caution">
    <text evidence="8">The sequence shown here is derived from an EMBL/GenBank/DDBJ whole genome shotgun (WGS) entry which is preliminary data.</text>
</comment>
<name>A0A9Q1D9H1_CONCO</name>
<feature type="compositionally biased region" description="Acidic residues" evidence="7">
    <location>
        <begin position="86"/>
        <end position="104"/>
    </location>
</feature>
<evidence type="ECO:0000256" key="5">
    <source>
        <dbReference type="ARBA" id="ARBA00023006"/>
    </source>
</evidence>
<keyword evidence="3" id="KW-0808">Transferase</keyword>
<keyword evidence="5" id="KW-0072">Autophagy</keyword>
<dbReference type="InterPro" id="IPR007135">
    <property type="entry name" value="Atg3/Atg10"/>
</dbReference>
<evidence type="ECO:0000256" key="3">
    <source>
        <dbReference type="ARBA" id="ARBA00022679"/>
    </source>
</evidence>
<evidence type="ECO:0000313" key="9">
    <source>
        <dbReference type="Proteomes" id="UP001152803"/>
    </source>
</evidence>
<dbReference type="PANTHER" id="PTHR14957:SF1">
    <property type="entry name" value="UBIQUITIN-LIKE-CONJUGATING ENZYME ATG10"/>
    <property type="match status" value="1"/>
</dbReference>
<dbReference type="GO" id="GO:0061651">
    <property type="term" value="F:Atg12 conjugating enzyme activity"/>
    <property type="evidence" value="ECO:0007669"/>
    <property type="project" value="TreeGrafter"/>
</dbReference>
<keyword evidence="4" id="KW-0833">Ubl conjugation pathway</keyword>
<feature type="region of interest" description="Disordered" evidence="7">
    <location>
        <begin position="60"/>
        <end position="106"/>
    </location>
</feature>
<dbReference type="AlphaFoldDB" id="A0A9Q1D9H1"/>
<accession>A0A9Q1D9H1</accession>
<comment type="similarity">
    <text evidence="1">Belongs to the ATG10 family.</text>
</comment>
<dbReference type="Pfam" id="PF03987">
    <property type="entry name" value="Autophagy_act_C"/>
    <property type="match status" value="1"/>
</dbReference>
<dbReference type="GO" id="GO:0032446">
    <property type="term" value="P:protein modification by small protein conjugation"/>
    <property type="evidence" value="ECO:0007669"/>
    <property type="project" value="TreeGrafter"/>
</dbReference>